<dbReference type="PANTHER" id="PTHR47183:SF1">
    <property type="entry name" value="GLUCOSE-1-PHOSPHATE CYTIDYLYLTRANSFERASE"/>
    <property type="match status" value="1"/>
</dbReference>
<dbReference type="GO" id="GO:0047343">
    <property type="term" value="F:glucose-1-phosphate cytidylyltransferase activity"/>
    <property type="evidence" value="ECO:0007669"/>
    <property type="project" value="InterPro"/>
</dbReference>
<keyword evidence="2" id="KW-0808">Transferase</keyword>
<accession>A0A844G0E3</accession>
<dbReference type="PANTHER" id="PTHR47183">
    <property type="entry name" value="GLUCOSE-1-PHOSPHATE CYTIDYLYLTRANSFERASE-RELATED"/>
    <property type="match status" value="1"/>
</dbReference>
<reference evidence="2 3" key="1">
    <citation type="submission" date="2019-08" db="EMBL/GenBank/DDBJ databases">
        <title>In-depth cultivation of the pig gut microbiome towards novel bacterial diversity and tailored functional studies.</title>
        <authorList>
            <person name="Wylensek D."/>
            <person name="Hitch T.C.A."/>
            <person name="Clavel T."/>
        </authorList>
    </citation>
    <scope>NUCLEOTIDE SEQUENCE [LARGE SCALE GENOMIC DNA]</scope>
    <source>
        <strain evidence="2 3">BBE-744-WT-12</strain>
    </source>
</reference>
<proteinExistence type="predicted"/>
<dbReference type="CDD" id="cd02524">
    <property type="entry name" value="G1P_cytidylyltransferase"/>
    <property type="match status" value="1"/>
</dbReference>
<dbReference type="InterPro" id="IPR029044">
    <property type="entry name" value="Nucleotide-diphossugar_trans"/>
</dbReference>
<dbReference type="InterPro" id="IPR013446">
    <property type="entry name" value="G1P_cyt_trans-like"/>
</dbReference>
<dbReference type="Gene3D" id="3.90.550.10">
    <property type="entry name" value="Spore Coat Polysaccharide Biosynthesis Protein SpsA, Chain A"/>
    <property type="match status" value="1"/>
</dbReference>
<dbReference type="InterPro" id="IPR005835">
    <property type="entry name" value="NTP_transferase_dom"/>
</dbReference>
<feature type="domain" description="Nucleotidyl transferase" evidence="1">
    <location>
        <begin position="4"/>
        <end position="206"/>
    </location>
</feature>
<dbReference type="EMBL" id="VUNS01000007">
    <property type="protein sequence ID" value="MST97110.1"/>
    <property type="molecule type" value="Genomic_DNA"/>
</dbReference>
<dbReference type="Pfam" id="PF00483">
    <property type="entry name" value="NTP_transferase"/>
    <property type="match status" value="1"/>
</dbReference>
<evidence type="ECO:0000259" key="1">
    <source>
        <dbReference type="Pfam" id="PF00483"/>
    </source>
</evidence>
<name>A0A844G0E3_9BACT</name>
<sequence>MPPAMILCGGQGTRLREVTELLPKPMVPIGEQPIVWHIMRCFAAFGVRRFILCLGYKREEFIDYFLNFHARSTDITVKLGKDHGIVYHGEAYEADWEVTLADTGIETMTGGRVRRASRYLAPEDREFFLTYGDGVADIDIGALLDFHRASDRLLTVSAVHPEGRFGEMKLDGDRVTGFAEKPLRTGSYVNGGFMVVDRQFLPRYLDDAEDCYFEAAPMREAMRDGEMAARRHEGFWQCMDTPREHRLLSDLWNSGAAPWTKYWQE</sequence>
<keyword evidence="2" id="KW-0548">Nucleotidyltransferase</keyword>
<dbReference type="SUPFAM" id="SSF53448">
    <property type="entry name" value="Nucleotide-diphospho-sugar transferases"/>
    <property type="match status" value="1"/>
</dbReference>
<organism evidence="2 3">
    <name type="scientific">Victivallis lenta</name>
    <dbReference type="NCBI Taxonomy" id="2606640"/>
    <lineage>
        <taxon>Bacteria</taxon>
        <taxon>Pseudomonadati</taxon>
        <taxon>Lentisphaerota</taxon>
        <taxon>Lentisphaeria</taxon>
        <taxon>Victivallales</taxon>
        <taxon>Victivallaceae</taxon>
        <taxon>Victivallis</taxon>
    </lineage>
</organism>
<evidence type="ECO:0000313" key="3">
    <source>
        <dbReference type="Proteomes" id="UP000435649"/>
    </source>
</evidence>
<protein>
    <submittedName>
        <fullName evidence="2">Glucose-1-phosphate cytidylyltransferase</fullName>
    </submittedName>
</protein>
<comment type="caution">
    <text evidence="2">The sequence shown here is derived from an EMBL/GenBank/DDBJ whole genome shotgun (WGS) entry which is preliminary data.</text>
</comment>
<gene>
    <name evidence="2" type="ORF">FYJ85_08645</name>
</gene>
<dbReference type="Proteomes" id="UP000435649">
    <property type="component" value="Unassembled WGS sequence"/>
</dbReference>
<keyword evidence="3" id="KW-1185">Reference proteome</keyword>
<evidence type="ECO:0000313" key="2">
    <source>
        <dbReference type="EMBL" id="MST97110.1"/>
    </source>
</evidence>
<dbReference type="AlphaFoldDB" id="A0A844G0E3"/>